<dbReference type="InterPro" id="IPR023459">
    <property type="entry name" value="Tscrpt_elong_fac_GreA/B_fam"/>
</dbReference>
<dbReference type="InterPro" id="IPR036953">
    <property type="entry name" value="GreA/GreB_C_sf"/>
</dbReference>
<dbReference type="GO" id="GO:0003677">
    <property type="term" value="F:DNA binding"/>
    <property type="evidence" value="ECO:0007669"/>
    <property type="project" value="InterPro"/>
</dbReference>
<dbReference type="EMBL" id="AMFJ01028828">
    <property type="protein sequence ID" value="EKD44570.1"/>
    <property type="molecule type" value="Genomic_DNA"/>
</dbReference>
<evidence type="ECO:0008006" key="2">
    <source>
        <dbReference type="Google" id="ProtNLM"/>
    </source>
</evidence>
<comment type="caution">
    <text evidence="1">The sequence shown here is derived from an EMBL/GenBank/DDBJ whole genome shotgun (WGS) entry which is preliminary data.</text>
</comment>
<gene>
    <name evidence="1" type="ORF">ACD_71C00097G0006</name>
</gene>
<evidence type="ECO:0000313" key="1">
    <source>
        <dbReference type="EMBL" id="EKD44570.1"/>
    </source>
</evidence>
<organism evidence="1">
    <name type="scientific">uncultured bacterium</name>
    <name type="common">gcode 4</name>
    <dbReference type="NCBI Taxonomy" id="1234023"/>
    <lineage>
        <taxon>Bacteria</taxon>
        <taxon>environmental samples</taxon>
    </lineage>
</organism>
<dbReference type="PIRSF" id="PIRSF006092">
    <property type="entry name" value="GreA_GreB"/>
    <property type="match status" value="1"/>
</dbReference>
<sequence>MNILLLPDEIKILKERATSLWEEYKKAWLRSGEACSQSSETWHDNFEFDDANRAMQLASKKLWEIQKILNNAQVVSQITNNKLVNIWKKVKICIDGWDNREYIIWWYHTPIEWRVGYSAPLIQPLLWKTEGDVVEIILHWKKQEVEILEVDIGIDFKQEE</sequence>
<dbReference type="GO" id="GO:0032784">
    <property type="term" value="P:regulation of DNA-templated transcription elongation"/>
    <property type="evidence" value="ECO:0007669"/>
    <property type="project" value="InterPro"/>
</dbReference>
<reference evidence="1" key="1">
    <citation type="journal article" date="2012" name="Science">
        <title>Fermentation, hydrogen, and sulfur metabolism in multiple uncultivated bacterial phyla.</title>
        <authorList>
            <person name="Wrighton K.C."/>
            <person name="Thomas B.C."/>
            <person name="Sharon I."/>
            <person name="Miller C.S."/>
            <person name="Castelle C.J."/>
            <person name="VerBerkmoes N.C."/>
            <person name="Wilkins M.J."/>
            <person name="Hettich R.L."/>
            <person name="Lipton M.S."/>
            <person name="Williams K.H."/>
            <person name="Long P.E."/>
            <person name="Banfield J.F."/>
        </authorList>
    </citation>
    <scope>NUCLEOTIDE SEQUENCE [LARGE SCALE GENOMIC DNA]</scope>
</reference>
<dbReference type="GO" id="GO:0070063">
    <property type="term" value="F:RNA polymerase binding"/>
    <property type="evidence" value="ECO:0007669"/>
    <property type="project" value="InterPro"/>
</dbReference>
<proteinExistence type="predicted"/>
<dbReference type="Gene3D" id="3.10.50.30">
    <property type="entry name" value="Transcription elongation factor, GreA/GreB, C-terminal domain"/>
    <property type="match status" value="1"/>
</dbReference>
<name>K1YNN0_9BACT</name>
<accession>K1YNN0</accession>
<protein>
    <recommendedName>
        <fullName evidence="2">Transcription elongation factor GreA/GreB C-terminal domain-containing protein</fullName>
    </recommendedName>
</protein>
<dbReference type="AlphaFoldDB" id="K1YNN0"/>